<gene>
    <name evidence="2" type="ORF">BTDB27_001917</name>
</gene>
<keyword evidence="1" id="KW-0812">Transmembrane</keyword>
<protein>
    <submittedName>
        <fullName evidence="2">Uncharacterized protein</fullName>
    </submittedName>
</protein>
<evidence type="ECO:0000256" key="1">
    <source>
        <dbReference type="SAM" id="Phobius"/>
    </source>
</evidence>
<keyword evidence="1" id="KW-0472">Membrane</keyword>
<name>W8YYJ1_BACTU</name>
<evidence type="ECO:0000313" key="2">
    <source>
        <dbReference type="EMBL" id="CDN35575.1"/>
    </source>
</evidence>
<feature type="transmembrane region" description="Helical" evidence="1">
    <location>
        <begin position="7"/>
        <end position="23"/>
    </location>
</feature>
<feature type="transmembrane region" description="Helical" evidence="1">
    <location>
        <begin position="29"/>
        <end position="45"/>
    </location>
</feature>
<dbReference type="AlphaFoldDB" id="W8YYJ1"/>
<proteinExistence type="predicted"/>
<organism evidence="2">
    <name type="scientific">Bacillus thuringiensis DB27</name>
    <dbReference type="NCBI Taxonomy" id="1431339"/>
    <lineage>
        <taxon>Bacteria</taxon>
        <taxon>Bacillati</taxon>
        <taxon>Bacillota</taxon>
        <taxon>Bacilli</taxon>
        <taxon>Bacillales</taxon>
        <taxon>Bacillaceae</taxon>
        <taxon>Bacillus</taxon>
        <taxon>Bacillus cereus group</taxon>
    </lineage>
</organism>
<dbReference type="RefSeq" id="WP_165498014.1">
    <property type="nucleotide sequence ID" value="NZ_HG810017.1"/>
</dbReference>
<reference evidence="2" key="2">
    <citation type="submission" date="2014-01" db="EMBL/GenBank/DDBJ databases">
        <authorList>
            <person name="Aslett M."/>
        </authorList>
    </citation>
    <scope>NUCLEOTIDE SEQUENCE [LARGE SCALE GENOMIC DNA]</scope>
    <source>
        <strain evidence="2">DB27</strain>
    </source>
</reference>
<sequence length="53" mass="6063">MHRIINMIFGILLVIYTIYSIFMKDGNDTQIITLLVIVLVLSVIIDKKKVGRS</sequence>
<dbReference type="HOGENOM" id="CLU_214188_0_0_9"/>
<keyword evidence="1" id="KW-1133">Transmembrane helix</keyword>
<reference evidence="2" key="1">
    <citation type="submission" date="2014-01" db="EMBL/GenBank/DDBJ databases">
        <title>Draft genome sequence of highly nematicidal Bacillus thuringiensis DB27.</title>
        <authorList>
            <person name="Iatsenko I."/>
            <person name="Pickard D."/>
            <person name="Corton C."/>
            <person name="Dougan G."/>
            <person name="Sommer R.J."/>
        </authorList>
    </citation>
    <scope>NUCLEOTIDE SEQUENCE [LARGE SCALE GENOMIC DNA]</scope>
    <source>
        <strain evidence="2">DB27</strain>
    </source>
</reference>
<accession>W8YYJ1</accession>
<dbReference type="EMBL" id="HG810017">
    <property type="protein sequence ID" value="CDN35575.1"/>
    <property type="molecule type" value="Genomic_DNA"/>
</dbReference>
<dbReference type="Proteomes" id="UP000030682">
    <property type="component" value="Unassembled WGS sequence"/>
</dbReference>